<keyword evidence="8" id="KW-0234">DNA repair</keyword>
<organism evidence="10 11">
    <name type="scientific">Candidatus Hakubella thermalkaliphila</name>
    <dbReference type="NCBI Taxonomy" id="2754717"/>
    <lineage>
        <taxon>Bacteria</taxon>
        <taxon>Bacillati</taxon>
        <taxon>Actinomycetota</taxon>
        <taxon>Actinomycetota incertae sedis</taxon>
        <taxon>Candidatus Hakubellales</taxon>
        <taxon>Candidatus Hakubellaceae</taxon>
        <taxon>Candidatus Hakubella</taxon>
    </lineage>
</organism>
<evidence type="ECO:0000256" key="2">
    <source>
        <dbReference type="ARBA" id="ARBA00022705"/>
    </source>
</evidence>
<evidence type="ECO:0000259" key="9">
    <source>
        <dbReference type="PROSITE" id="PS50172"/>
    </source>
</evidence>
<dbReference type="GO" id="GO:0006260">
    <property type="term" value="P:DNA replication"/>
    <property type="evidence" value="ECO:0007669"/>
    <property type="project" value="UniProtKB-KW"/>
</dbReference>
<gene>
    <name evidence="10" type="ORF">HKBW3S42_01716</name>
</gene>
<keyword evidence="2" id="KW-0235">DNA replication</keyword>
<dbReference type="FunFam" id="3.40.50.10190:FF:000054">
    <property type="entry name" value="DNA ligase"/>
    <property type="match status" value="1"/>
</dbReference>
<evidence type="ECO:0000256" key="1">
    <source>
        <dbReference type="ARBA" id="ARBA00022598"/>
    </source>
</evidence>
<evidence type="ECO:0000256" key="8">
    <source>
        <dbReference type="ARBA" id="ARBA00023204"/>
    </source>
</evidence>
<evidence type="ECO:0000256" key="5">
    <source>
        <dbReference type="ARBA" id="ARBA00022833"/>
    </source>
</evidence>
<evidence type="ECO:0000256" key="6">
    <source>
        <dbReference type="ARBA" id="ARBA00022842"/>
    </source>
</evidence>
<dbReference type="Proteomes" id="UP000568877">
    <property type="component" value="Unassembled WGS sequence"/>
</dbReference>
<reference evidence="10 11" key="1">
    <citation type="journal article" date="2020" name="Front. Microbiol.">
        <title>Single-cell genomics of novel Actinobacteria with the Wood-Ljungdahl pathway discovered in a serpentinizing system.</title>
        <authorList>
            <person name="Merino N."/>
            <person name="Kawai M."/>
            <person name="Boyd E.S."/>
            <person name="Colman D.R."/>
            <person name="McGlynn S.E."/>
            <person name="Nealson K.H."/>
            <person name="Kurokawa K."/>
            <person name="Hongoh Y."/>
        </authorList>
    </citation>
    <scope>NUCLEOTIDE SEQUENCE [LARGE SCALE GENOMIC DNA]</scope>
    <source>
        <strain evidence="10 11">S42</strain>
    </source>
</reference>
<comment type="caution">
    <text evidence="10">The sequence shown here is derived from an EMBL/GenBank/DDBJ whole genome shotgun (WGS) entry which is preliminary data.</text>
</comment>
<keyword evidence="6" id="KW-0460">Magnesium</keyword>
<protein>
    <submittedName>
        <fullName evidence="10">DNA ligase (NAD+)</fullName>
    </submittedName>
</protein>
<keyword evidence="5" id="KW-0862">Zinc</keyword>
<dbReference type="AlphaFoldDB" id="A0A6V8PRG9"/>
<evidence type="ECO:0000256" key="7">
    <source>
        <dbReference type="ARBA" id="ARBA00023027"/>
    </source>
</evidence>
<dbReference type="SUPFAM" id="SSF52113">
    <property type="entry name" value="BRCT domain"/>
    <property type="match status" value="1"/>
</dbReference>
<dbReference type="GO" id="GO:0006281">
    <property type="term" value="P:DNA repair"/>
    <property type="evidence" value="ECO:0007669"/>
    <property type="project" value="UniProtKB-KW"/>
</dbReference>
<keyword evidence="7" id="KW-0520">NAD</keyword>
<keyword evidence="4" id="KW-0227">DNA damage</keyword>
<sequence length="101" mass="10885">MEKLKKAGVRLTSVKEEVKAGPLAGKNFVLTGRLEKYSRGDAEELIKAMGGTVSSSVSKNTDFVVVGEEPGSKYDKALKLGVTILTEEEFEAMLNPTTSFT</sequence>
<dbReference type="GO" id="GO:0046872">
    <property type="term" value="F:metal ion binding"/>
    <property type="evidence" value="ECO:0007669"/>
    <property type="project" value="UniProtKB-KW"/>
</dbReference>
<keyword evidence="3" id="KW-0479">Metal-binding</keyword>
<dbReference type="PROSITE" id="PS50172">
    <property type="entry name" value="BRCT"/>
    <property type="match status" value="1"/>
</dbReference>
<dbReference type="EMBL" id="BLSA01000441">
    <property type="protein sequence ID" value="GFP33381.1"/>
    <property type="molecule type" value="Genomic_DNA"/>
</dbReference>
<evidence type="ECO:0000256" key="4">
    <source>
        <dbReference type="ARBA" id="ARBA00022763"/>
    </source>
</evidence>
<evidence type="ECO:0000313" key="11">
    <source>
        <dbReference type="Proteomes" id="UP000568877"/>
    </source>
</evidence>
<evidence type="ECO:0000256" key="3">
    <source>
        <dbReference type="ARBA" id="ARBA00022723"/>
    </source>
</evidence>
<dbReference type="Pfam" id="PF00533">
    <property type="entry name" value="BRCT"/>
    <property type="match status" value="1"/>
</dbReference>
<name>A0A6V8PRG9_9ACTN</name>
<keyword evidence="1 10" id="KW-0436">Ligase</keyword>
<feature type="domain" description="BRCT" evidence="9">
    <location>
        <begin position="18"/>
        <end position="88"/>
    </location>
</feature>
<dbReference type="InterPro" id="IPR001357">
    <property type="entry name" value="BRCT_dom"/>
</dbReference>
<dbReference type="CDD" id="cd17748">
    <property type="entry name" value="BRCT_DNA_ligase_like"/>
    <property type="match status" value="1"/>
</dbReference>
<dbReference type="Gene3D" id="3.40.50.10190">
    <property type="entry name" value="BRCT domain"/>
    <property type="match status" value="1"/>
</dbReference>
<evidence type="ECO:0000313" key="10">
    <source>
        <dbReference type="EMBL" id="GFP33381.1"/>
    </source>
</evidence>
<dbReference type="SMART" id="SM00292">
    <property type="entry name" value="BRCT"/>
    <property type="match status" value="1"/>
</dbReference>
<dbReference type="GO" id="GO:0016874">
    <property type="term" value="F:ligase activity"/>
    <property type="evidence" value="ECO:0007669"/>
    <property type="project" value="UniProtKB-KW"/>
</dbReference>
<proteinExistence type="predicted"/>
<dbReference type="InterPro" id="IPR036420">
    <property type="entry name" value="BRCT_dom_sf"/>
</dbReference>
<accession>A0A6V8PRG9</accession>